<dbReference type="CDD" id="cd02440">
    <property type="entry name" value="AdoMet_MTases"/>
    <property type="match status" value="1"/>
</dbReference>
<evidence type="ECO:0000313" key="5">
    <source>
        <dbReference type="EMBL" id="EMD23703.1"/>
    </source>
</evidence>
<dbReference type="SUPFAM" id="SSF53335">
    <property type="entry name" value="S-adenosyl-L-methionine-dependent methyltransferases"/>
    <property type="match status" value="1"/>
</dbReference>
<evidence type="ECO:0000313" key="7">
    <source>
        <dbReference type="Proteomes" id="UP000014137"/>
    </source>
</evidence>
<evidence type="ECO:0000313" key="8">
    <source>
        <dbReference type="Proteomes" id="UP000188551"/>
    </source>
</evidence>
<dbReference type="Proteomes" id="UP000014137">
    <property type="component" value="Unassembled WGS sequence"/>
</dbReference>
<feature type="domain" description="Polyketide synthase-like methyltransferase" evidence="4">
    <location>
        <begin position="39"/>
        <end position="262"/>
    </location>
</feature>
<dbReference type="AlphaFoldDB" id="M2PH17"/>
<sequence length="275" mass="30047">MADNTDHATDALEPFYDGAEALRTLVGDNFHFGYWDEDQQSLPLDQAQNQLTDQVAAATGLHEGQRLLDVGCGTGAPGFHILYSTGASVTGIAISEEEVRLANAASHTQGLGRRAEFHVADAIDLPFPDKSFDAAIAIESLLHIPDKLKAFKEIQRVLRPGALLVISDGVAREDAVNTGSDIKALEAAMITRETYKQLAADAGFHIIDFADITERVKPTFGHVLQRIDTHRADLIAKGAQEQVDALEEILRFYQDALESGSRSYLHITLRKPTEE</sequence>
<evidence type="ECO:0000256" key="3">
    <source>
        <dbReference type="ARBA" id="ARBA00022691"/>
    </source>
</evidence>
<dbReference type="PANTHER" id="PTHR44068">
    <property type="entry name" value="ZGC:194242"/>
    <property type="match status" value="1"/>
</dbReference>
<reference evidence="5 7" key="1">
    <citation type="submission" date="2012-10" db="EMBL/GenBank/DDBJ databases">
        <title>Genome assembly of Amycolatopsis azurea DSM 43854.</title>
        <authorList>
            <person name="Khatri I."/>
            <person name="Kaur I."/>
            <person name="Subramanian S."/>
            <person name="Mayilraj S."/>
        </authorList>
    </citation>
    <scope>NUCLEOTIDE SEQUENCE [LARGE SCALE GENOMIC DNA]</scope>
    <source>
        <strain evidence="5 7">DSM 43854</strain>
    </source>
</reference>
<protein>
    <submittedName>
        <fullName evidence="5">Putative NDP-hexose 3-O-methyltransferase</fullName>
    </submittedName>
</protein>
<proteinExistence type="predicted"/>
<dbReference type="SMART" id="SM00828">
    <property type="entry name" value="PKS_MT"/>
    <property type="match status" value="1"/>
</dbReference>
<dbReference type="InterPro" id="IPR050447">
    <property type="entry name" value="Erg6_SMT_methyltransf"/>
</dbReference>
<comment type="caution">
    <text evidence="5">The sequence shown here is derived from an EMBL/GenBank/DDBJ whole genome shotgun (WGS) entry which is preliminary data.</text>
</comment>
<keyword evidence="2 5" id="KW-0808">Transferase</keyword>
<dbReference type="PANTHER" id="PTHR44068:SF11">
    <property type="entry name" value="GERANYL DIPHOSPHATE 2-C-METHYLTRANSFERASE"/>
    <property type="match status" value="1"/>
</dbReference>
<dbReference type="OrthoDB" id="9769602at2"/>
<keyword evidence="1 5" id="KW-0489">Methyltransferase</keyword>
<organism evidence="5 7">
    <name type="scientific">Amycolatopsis azurea DSM 43854</name>
    <dbReference type="NCBI Taxonomy" id="1238180"/>
    <lineage>
        <taxon>Bacteria</taxon>
        <taxon>Bacillati</taxon>
        <taxon>Actinomycetota</taxon>
        <taxon>Actinomycetes</taxon>
        <taxon>Pseudonocardiales</taxon>
        <taxon>Pseudonocardiaceae</taxon>
        <taxon>Amycolatopsis</taxon>
    </lineage>
</organism>
<dbReference type="GO" id="GO:0008757">
    <property type="term" value="F:S-adenosylmethionine-dependent methyltransferase activity"/>
    <property type="evidence" value="ECO:0007669"/>
    <property type="project" value="InterPro"/>
</dbReference>
<dbReference type="InterPro" id="IPR013216">
    <property type="entry name" value="Methyltransf_11"/>
</dbReference>
<gene>
    <name evidence="6" type="ORF">B0293_28745</name>
    <name evidence="5" type="ORF">C791_6789</name>
</gene>
<dbReference type="InterPro" id="IPR020803">
    <property type="entry name" value="MeTfrase_dom"/>
</dbReference>
<dbReference type="GO" id="GO:0032259">
    <property type="term" value="P:methylation"/>
    <property type="evidence" value="ECO:0007669"/>
    <property type="project" value="UniProtKB-KW"/>
</dbReference>
<evidence type="ECO:0000256" key="2">
    <source>
        <dbReference type="ARBA" id="ARBA00022679"/>
    </source>
</evidence>
<evidence type="ECO:0000259" key="4">
    <source>
        <dbReference type="SMART" id="SM00828"/>
    </source>
</evidence>
<reference evidence="6 8" key="2">
    <citation type="submission" date="2017-02" db="EMBL/GenBank/DDBJ databases">
        <title>Amycolatopsis azurea DSM 43854 draft genome.</title>
        <authorList>
            <person name="Mayilraj S."/>
        </authorList>
    </citation>
    <scope>NUCLEOTIDE SEQUENCE [LARGE SCALE GENOMIC DNA]</scope>
    <source>
        <strain evidence="6 8">DSM 43854</strain>
    </source>
</reference>
<evidence type="ECO:0000256" key="1">
    <source>
        <dbReference type="ARBA" id="ARBA00022603"/>
    </source>
</evidence>
<dbReference type="Pfam" id="PF08241">
    <property type="entry name" value="Methyltransf_11"/>
    <property type="match status" value="1"/>
</dbReference>
<name>M2PH17_9PSEU</name>
<keyword evidence="3" id="KW-0949">S-adenosyl-L-methionine</keyword>
<evidence type="ECO:0000313" key="6">
    <source>
        <dbReference type="EMBL" id="OOC02967.1"/>
    </source>
</evidence>
<dbReference type="Proteomes" id="UP000188551">
    <property type="component" value="Unassembled WGS sequence"/>
</dbReference>
<dbReference type="EMBL" id="MUXN01000023">
    <property type="protein sequence ID" value="OOC02967.1"/>
    <property type="molecule type" value="Genomic_DNA"/>
</dbReference>
<dbReference type="InterPro" id="IPR029063">
    <property type="entry name" value="SAM-dependent_MTases_sf"/>
</dbReference>
<dbReference type="EMBL" id="ANMG01000067">
    <property type="protein sequence ID" value="EMD23703.1"/>
    <property type="molecule type" value="Genomic_DNA"/>
</dbReference>
<accession>M2PH17</accession>
<keyword evidence="8" id="KW-1185">Reference proteome</keyword>
<dbReference type="Gene3D" id="3.40.50.150">
    <property type="entry name" value="Vaccinia Virus protein VP39"/>
    <property type="match status" value="1"/>
</dbReference>
<dbReference type="PATRIC" id="fig|1238180.3.peg.6542"/>
<dbReference type="RefSeq" id="WP_005164840.1">
    <property type="nucleotide sequence ID" value="NZ_ANMG01000067.1"/>
</dbReference>